<reference evidence="4" key="2">
    <citation type="submission" date="2025-09" db="UniProtKB">
        <authorList>
            <consortium name="Ensembl"/>
        </authorList>
    </citation>
    <scope>IDENTIFICATION</scope>
</reference>
<protein>
    <submittedName>
        <fullName evidence="4">Dmx like 1</fullName>
    </submittedName>
</protein>
<evidence type="ECO:0000313" key="4">
    <source>
        <dbReference type="Ensembl" id="ENSNBRP00000021425.1"/>
    </source>
</evidence>
<feature type="compositionally biased region" description="Low complexity" evidence="2">
    <location>
        <begin position="1326"/>
        <end position="1339"/>
    </location>
</feature>
<feature type="compositionally biased region" description="Acidic residues" evidence="2">
    <location>
        <begin position="2310"/>
        <end position="2324"/>
    </location>
</feature>
<feature type="region of interest" description="Disordered" evidence="2">
    <location>
        <begin position="2222"/>
        <end position="2260"/>
    </location>
</feature>
<dbReference type="GO" id="GO:0043291">
    <property type="term" value="C:RAVE complex"/>
    <property type="evidence" value="ECO:0007669"/>
    <property type="project" value="TreeGrafter"/>
</dbReference>
<dbReference type="InterPro" id="IPR001680">
    <property type="entry name" value="WD40_rpt"/>
</dbReference>
<dbReference type="GeneTree" id="ENSGT00390000000096"/>
<keyword evidence="1" id="KW-0853">WD repeat</keyword>
<evidence type="ECO:0000259" key="3">
    <source>
        <dbReference type="Pfam" id="PF12234"/>
    </source>
</evidence>
<dbReference type="FunFam" id="2.130.10.10:FF:000093">
    <property type="entry name" value="DmX-like protein 1"/>
    <property type="match status" value="1"/>
</dbReference>
<dbReference type="SMART" id="SM00320">
    <property type="entry name" value="WD40"/>
    <property type="match status" value="9"/>
</dbReference>
<dbReference type="PROSITE" id="PS50294">
    <property type="entry name" value="WD_REPEATS_REGION"/>
    <property type="match status" value="1"/>
</dbReference>
<dbReference type="Bgee" id="ENSNBRG00000016357">
    <property type="expression patterns" value="Expressed in blood and 9 other cell types or tissues"/>
</dbReference>
<dbReference type="InterPro" id="IPR022033">
    <property type="entry name" value="Rav1p_C"/>
</dbReference>
<dbReference type="InterPro" id="IPR052208">
    <property type="entry name" value="DmX-like/RAVE_component"/>
</dbReference>
<reference evidence="4" key="1">
    <citation type="submission" date="2025-08" db="UniProtKB">
        <authorList>
            <consortium name="Ensembl"/>
        </authorList>
    </citation>
    <scope>IDENTIFICATION</scope>
</reference>
<accession>A0A3Q4HDX7</accession>
<proteinExistence type="predicted"/>
<evidence type="ECO:0000256" key="2">
    <source>
        <dbReference type="SAM" id="MobiDB-lite"/>
    </source>
</evidence>
<dbReference type="SUPFAM" id="SSF50978">
    <property type="entry name" value="WD40 repeat-like"/>
    <property type="match status" value="2"/>
</dbReference>
<feature type="compositionally biased region" description="Low complexity" evidence="2">
    <location>
        <begin position="1804"/>
        <end position="1816"/>
    </location>
</feature>
<dbReference type="Proteomes" id="UP000261580">
    <property type="component" value="Unassembled WGS sequence"/>
</dbReference>
<dbReference type="PANTHER" id="PTHR13950">
    <property type="entry name" value="RABCONNECTIN-RELATED"/>
    <property type="match status" value="1"/>
</dbReference>
<feature type="repeat" description="WD" evidence="1">
    <location>
        <begin position="2774"/>
        <end position="2815"/>
    </location>
</feature>
<dbReference type="InterPro" id="IPR036322">
    <property type="entry name" value="WD40_repeat_dom_sf"/>
</dbReference>
<feature type="compositionally biased region" description="Basic and acidic residues" evidence="2">
    <location>
        <begin position="2242"/>
        <end position="2253"/>
    </location>
</feature>
<feature type="region of interest" description="Disordered" evidence="2">
    <location>
        <begin position="1316"/>
        <end position="1341"/>
    </location>
</feature>
<dbReference type="PROSITE" id="PS50082">
    <property type="entry name" value="WD_REPEATS_2"/>
    <property type="match status" value="1"/>
</dbReference>
<dbReference type="InterPro" id="IPR015943">
    <property type="entry name" value="WD40/YVTN_repeat-like_dom_sf"/>
</dbReference>
<feature type="domain" description="RAVE complex protein Rav1 C-terminal" evidence="3">
    <location>
        <begin position="1373"/>
        <end position="1681"/>
    </location>
</feature>
<dbReference type="Gene3D" id="2.130.10.10">
    <property type="entry name" value="YVTN repeat-like/Quinoprotein amine dehydrogenase"/>
    <property type="match status" value="3"/>
</dbReference>
<dbReference type="GO" id="GO:0007035">
    <property type="term" value="P:vacuolar acidification"/>
    <property type="evidence" value="ECO:0007669"/>
    <property type="project" value="TreeGrafter"/>
</dbReference>
<sequence>MNLHQVLTGAVNPGDNCFSVGSVNNVPFTAYASGCDVVILGSDFERLQIIPGAKHGNIQVGCVNCSLQGGQVRPTKLNCQWQKTGQFVLQSIVRNLAWHPTVLNIILFCISRTASPVNLMKFSPDGEFFATAGQDDCLIKVWYSTSKWKMGVTTLFTPPDVNMSDPGELAFSFIYLAHPRSVTSFSWRKTSKYMPRGAVCNVLLTCCKDSVCRLWAETLLPGDSLLSGHHKNNSSGQHSETLKSSLSWTGGLPHLQSGHCNHKKSSNNMPHANALCHFHIAASINPATDIPLLPSISSLNAVDDEEPGGPFSVHWLNNKELHFTLAMEVFLQQLRISVEQQNECSNEEENRLSEPQGPGTVELPLAAVEHQLDVLLEEWNKGADMLFSIHPMDGSLLVWHVDWLDEYHPGMFRQAQVSFASRIPVAFPAGDAISLSQSVVMYACNKNVDLAIQHGRQRPPGSTLPQAKSALISYGGQGKSAPSSSLRLSIFTPNVLMISTHADGSLNQWAVSFAEDSAFSTVLSVSHKSRYCGHRFHLNDLACHSLLPLLLTTSHHNALRTPEADSILVPPEASSSGFSHSASLSRGSRPTRVSLGMVSQDPNAIYSELILWRVDPVGPLSLSGGVSELARINSLHASAFANVAWLPTLIPSSCLGLYCNSPSACFVASDGQSLRLYQAVIEAKKLLSELSNPEISKYVGEVFNIISQQSTAKPGCIIELDAITDFQGKETQLLHVFEEHLILGTEITESIHETPDSPRMASSKPAFSARFFLVVVELSPTGRSLLHMWHLHLAARPVTMAHKDLTTTSPLNGSQFVYDASSSPVTQKSKSCTSNLQSACRLSLTTHRLYSQELALPAEVEAISVTPSAGHLSASCSLPAGHVPYLLATSCSDGKVRFWRCNVMTTEPPTVDNLVYQWEEWPLLVEEKLPSSSAVSVPGRPIEVSCCHAGRFAVAYKQIPNASTREPLVHIGIFQCESTGGSQWILEQTIVLDNTDPMSSYPLSSSTTASASIPSNMDLSIRNENCLGSTGKSLVHLDWVSQEDGSHILTVGIGTKIYIYGRLSGKPPDLGVSSDANRDQSLSRLVLLRSVSLFSSVEGSPPIPVSLSWVRDGILVVGMECEMHVYSQWQPPAPPKPTVTVAQDKDISSSVSSIISAVRQCQEEGLSPGAPTSSLTLPKKTLTRSMTSLAQKLSGKKTAYDLPVEMEDSGLFEAAHQLFPTLPQYHPVQLLELMDLGKVHRAKAILSHLVKCIAGEIVTLQDSSTSPEKRVRSRTISVGGSTATDQKMFSKAENSSADYTEISSIPPLPLYALLGADDDTPKPDKVGSVSGDSGHGSSHTDAYDELFHTPNVMDLDPLDNDQEKTGNKVIDLSQYSPTYFGPEHAQVLSSHLLHSSLPGLTRMEQMSLMALADTIASTSIDLNDSQGKSKGGETLDECGLKFLLAVRLHTFLSTSLPPAHRAQLLRQGLSTCHYAWGFHSEAEEELLNMLPAMQKGEPTWPELRSMGVGWWLRSTNKLRRCIEKVAKASFQRNSDPLDAAIFYLALKKKAVVWGLYRSQKNAKMTEFFHNNFSEDRWRKAALKNAFSLLGKQRFQHSAAFFLLAGSLKDAVEVCIEKMQDLQLALVISRLYEFEFETASTYKKILQRHVLGQDKQVFHEFQIPAHQDPFLRSMAYWVLEDYSTSSVSACNPEVFNFYTYLRTHPLLLRRHFGSSNKAKVGLTAEVRRAESISLDERRLFFTAAYAHLHAGCPMLALEVLSKMPKVRKHSRPQDDTGNTAELSVGSRNGQASDPDWSQSALNGYESEGNSLSNSRSDSVLSFDWSQPSVVVPDEPLELKWDSDKDDEENDEDEEEETKNGKSGSGSVFHEPVSLVEESEDSNDYIEPSDDILVTQLKFAACLKIMTNELRTLSTGYELDGGKLRYQLCLWLEREVGALQHCCSYKRCLPELSVQGDVPVSGLVEEEQVGVDSWLRRHWLQSNQPLLRMFLSYCSLHGSHGGGLASVRMELILLLQESHQVQSSSPLFLPTSIPLLMACTTNVKTVVANPLVYLTNLTHDILQTISALDSPPHPDVVTNEIYVMHTLAASLSACIYQCLCDGHTYSHVNHFTGTVYQSVLLSQKQPLKTISMDESVQPNTSPAQWPGIASLIRLLSSAGEESQPGLAVLLCEILTAVFLSLFVHGMATHSCNELFRIMAHPLNSKLWVTVFGGGARIPVIEKLTSPSGTDRKSKRFRLLSSRSGSKEESGIEREGPLSPKHHVPVVEQEAPSIFKEQFVPPELSIWDYFIAKPSLPPSENRVDYDSEASQGSEDEDDDDDEYDDVFDPNSPQREHSNHNSYSWCLMRLAMVQLVLANLKSFYLTAGYDLLDLPVASPLCHAVLKTLQRWEQVLQKRLEIFGGPPSKYISTHLHDEIATPGPALLRHKALFEASNTPFRSSHHSALPVKRLWHFLVKQEEVQETFIRNIFTKKPGTHQTESDLGSPGGKARIIHKESDIITAFAINKANRNCLVMASTHDIQELDVSSILATQILTWIDDDEAEAKGVGGDDFLVVHTRDDFAALHGTTPYTHSNPGTPINVPWLGGVQTGRGAAVMIKRNINNVRRMTSHPTLPYYLTGAQDGSVRMFEWGHSQQIICFRSPGNSRVTRIRFNHQGNKFGIVDADGALSLWQTNTSGTTPKPYLTLQCHNKTANDFLFVGSSSLIATAGLSTDNRNVCLWDTLVTPANSLVQAFSCHESGATVLSMAPRQQLLITGGRKGWISVLELSHKHQRQSFQAHDSPVKALAVDPTEDCFISGSAEGNIKVWSLNTHSLLYTFPNEHARQSLFRNLGTGVMQLEVGPANYIFSCGADGTMKMRILPNRFSVTNNNHGNLKNDVKFFI</sequence>
<feature type="region of interest" description="Disordered" evidence="2">
    <location>
        <begin position="2295"/>
        <end position="2335"/>
    </location>
</feature>
<keyword evidence="5" id="KW-1185">Reference proteome</keyword>
<feature type="compositionally biased region" description="Polar residues" evidence="2">
    <location>
        <begin position="1774"/>
        <end position="1800"/>
    </location>
</feature>
<dbReference type="FunFam" id="2.130.10.10:FF:002570">
    <property type="entry name" value="Uncharacterized protein"/>
    <property type="match status" value="1"/>
</dbReference>
<organism evidence="4 5">
    <name type="scientific">Neolamprologus brichardi</name>
    <name type="common">Fairy cichlid</name>
    <name type="synonym">Lamprologus brichardi</name>
    <dbReference type="NCBI Taxonomy" id="32507"/>
    <lineage>
        <taxon>Eukaryota</taxon>
        <taxon>Metazoa</taxon>
        <taxon>Chordata</taxon>
        <taxon>Craniata</taxon>
        <taxon>Vertebrata</taxon>
        <taxon>Euteleostomi</taxon>
        <taxon>Actinopterygii</taxon>
        <taxon>Neopterygii</taxon>
        <taxon>Teleostei</taxon>
        <taxon>Neoteleostei</taxon>
        <taxon>Acanthomorphata</taxon>
        <taxon>Ovalentaria</taxon>
        <taxon>Cichlomorphae</taxon>
        <taxon>Cichliformes</taxon>
        <taxon>Cichlidae</taxon>
        <taxon>African cichlids</taxon>
        <taxon>Pseudocrenilabrinae</taxon>
        <taxon>Lamprologini</taxon>
        <taxon>Neolamprologus</taxon>
    </lineage>
</organism>
<dbReference type="Pfam" id="PF12234">
    <property type="entry name" value="Rav1p_C"/>
    <property type="match status" value="1"/>
</dbReference>
<dbReference type="STRING" id="32507.ENSNBRP00000021425"/>
<evidence type="ECO:0000256" key="1">
    <source>
        <dbReference type="PROSITE-ProRule" id="PRU00221"/>
    </source>
</evidence>
<dbReference type="Pfam" id="PF00400">
    <property type="entry name" value="WD40"/>
    <property type="match status" value="2"/>
</dbReference>
<feature type="compositionally biased region" description="Acidic residues" evidence="2">
    <location>
        <begin position="1842"/>
        <end position="1855"/>
    </location>
</feature>
<dbReference type="Ensembl" id="ENSNBRT00000022003.1">
    <property type="protein sequence ID" value="ENSNBRP00000021425.1"/>
    <property type="gene ID" value="ENSNBRG00000016357.1"/>
</dbReference>
<feature type="region of interest" description="Disordered" evidence="2">
    <location>
        <begin position="1832"/>
        <end position="1867"/>
    </location>
</feature>
<dbReference type="PANTHER" id="PTHR13950:SF12">
    <property type="entry name" value="DMX-LIKE PROTEIN 1"/>
    <property type="match status" value="1"/>
</dbReference>
<feature type="region of interest" description="Disordered" evidence="2">
    <location>
        <begin position="1764"/>
        <end position="1816"/>
    </location>
</feature>
<dbReference type="OMA" id="DSQWQKT"/>
<evidence type="ECO:0000313" key="5">
    <source>
        <dbReference type="Proteomes" id="UP000261580"/>
    </source>
</evidence>
<name>A0A3Q4HDX7_NEOBR</name>